<evidence type="ECO:0000256" key="2">
    <source>
        <dbReference type="ARBA" id="ARBA00047899"/>
    </source>
</evidence>
<comment type="catalytic activity">
    <reaction evidence="2">
        <text>L-threonyl-[protein] + ATP = O-phospho-L-threonyl-[protein] + ADP + H(+)</text>
        <dbReference type="Rhea" id="RHEA:46608"/>
        <dbReference type="Rhea" id="RHEA-COMP:11060"/>
        <dbReference type="Rhea" id="RHEA-COMP:11605"/>
        <dbReference type="ChEBI" id="CHEBI:15378"/>
        <dbReference type="ChEBI" id="CHEBI:30013"/>
        <dbReference type="ChEBI" id="CHEBI:30616"/>
        <dbReference type="ChEBI" id="CHEBI:61977"/>
        <dbReference type="ChEBI" id="CHEBI:456216"/>
        <dbReference type="EC" id="2.7.11.1"/>
    </reaction>
</comment>
<dbReference type="PROSITE" id="PS50219">
    <property type="entry name" value="CNH"/>
    <property type="match status" value="1"/>
</dbReference>
<keyword evidence="7" id="KW-1185">Reference proteome</keyword>
<dbReference type="GO" id="GO:0031032">
    <property type="term" value="P:actomyosin structure organization"/>
    <property type="evidence" value="ECO:0007669"/>
    <property type="project" value="TreeGrafter"/>
</dbReference>
<dbReference type="PROSITE" id="PS50003">
    <property type="entry name" value="PH_DOMAIN"/>
    <property type="match status" value="1"/>
</dbReference>
<feature type="domain" description="PH" evidence="4">
    <location>
        <begin position="1"/>
        <end position="108"/>
    </location>
</feature>
<dbReference type="InterPro" id="IPR001180">
    <property type="entry name" value="CNH_dom"/>
</dbReference>
<dbReference type="AlphaFoldDB" id="A0A0D8XWR5"/>
<dbReference type="SUPFAM" id="SSF50729">
    <property type="entry name" value="PH domain-like"/>
    <property type="match status" value="1"/>
</dbReference>
<name>A0A0D8XWR5_DICVI</name>
<dbReference type="STRING" id="29172.A0A0D8XWR5"/>
<dbReference type="InterPro" id="IPR011993">
    <property type="entry name" value="PH-like_dom_sf"/>
</dbReference>
<reference evidence="7" key="2">
    <citation type="journal article" date="2016" name="Sci. Rep.">
        <title>Dictyocaulus viviparus genome, variome and transcriptome elucidate lungworm biology and support future intervention.</title>
        <authorList>
            <person name="McNulty S.N."/>
            <person name="Strube C."/>
            <person name="Rosa B.A."/>
            <person name="Martin J.C."/>
            <person name="Tyagi R."/>
            <person name="Choi Y.J."/>
            <person name="Wang Q."/>
            <person name="Hallsworth Pepin K."/>
            <person name="Zhang X."/>
            <person name="Ozersky P."/>
            <person name="Wilson R.K."/>
            <person name="Sternberg P.W."/>
            <person name="Gasser R.B."/>
            <person name="Mitreva M."/>
        </authorList>
    </citation>
    <scope>NUCLEOTIDE SEQUENCE [LARGE SCALE GENOMIC DNA]</scope>
    <source>
        <strain evidence="7">HannoverDv2000</strain>
    </source>
</reference>
<dbReference type="Gene3D" id="2.30.29.30">
    <property type="entry name" value="Pleckstrin-homology domain (PH domain)/Phosphotyrosine-binding domain (PTB)"/>
    <property type="match status" value="1"/>
</dbReference>
<dbReference type="GO" id="GO:0004674">
    <property type="term" value="F:protein serine/threonine kinase activity"/>
    <property type="evidence" value="ECO:0007669"/>
    <property type="project" value="UniProtKB-EC"/>
</dbReference>
<dbReference type="SMART" id="SM00233">
    <property type="entry name" value="PH"/>
    <property type="match status" value="1"/>
</dbReference>
<keyword evidence="1" id="KW-0597">Phosphoprotein</keyword>
<gene>
    <name evidence="6" type="ORF">DICVIV_05717</name>
</gene>
<reference evidence="6 7" key="1">
    <citation type="submission" date="2013-11" db="EMBL/GenBank/DDBJ databases">
        <title>Draft genome of the bovine lungworm Dictyocaulus viviparus.</title>
        <authorList>
            <person name="Mitreva M."/>
        </authorList>
    </citation>
    <scope>NUCLEOTIDE SEQUENCE [LARGE SCALE GENOMIC DNA]</scope>
    <source>
        <strain evidence="6 7">HannoverDv2000</strain>
    </source>
</reference>
<dbReference type="Pfam" id="PF00169">
    <property type="entry name" value="PH"/>
    <property type="match status" value="1"/>
</dbReference>
<evidence type="ECO:0000313" key="7">
    <source>
        <dbReference type="Proteomes" id="UP000053766"/>
    </source>
</evidence>
<dbReference type="InterPro" id="IPR050839">
    <property type="entry name" value="Rho-assoc_Ser/Thr_Kinase"/>
</dbReference>
<organism evidence="6 7">
    <name type="scientific">Dictyocaulus viviparus</name>
    <name type="common">Bovine lungworm</name>
    <dbReference type="NCBI Taxonomy" id="29172"/>
    <lineage>
        <taxon>Eukaryota</taxon>
        <taxon>Metazoa</taxon>
        <taxon>Ecdysozoa</taxon>
        <taxon>Nematoda</taxon>
        <taxon>Chromadorea</taxon>
        <taxon>Rhabditida</taxon>
        <taxon>Rhabditina</taxon>
        <taxon>Rhabditomorpha</taxon>
        <taxon>Strongyloidea</taxon>
        <taxon>Metastrongylidae</taxon>
        <taxon>Dictyocaulus</taxon>
    </lineage>
</organism>
<evidence type="ECO:0000259" key="5">
    <source>
        <dbReference type="PROSITE" id="PS50219"/>
    </source>
</evidence>
<dbReference type="SMART" id="SM00036">
    <property type="entry name" value="CNH"/>
    <property type="match status" value="1"/>
</dbReference>
<dbReference type="PANTHER" id="PTHR22988:SF71">
    <property type="entry name" value="CITRON RHO-INTERACTING KINASE"/>
    <property type="match status" value="1"/>
</dbReference>
<dbReference type="EMBL" id="KN716276">
    <property type="protein sequence ID" value="KJH48199.1"/>
    <property type="molecule type" value="Genomic_DNA"/>
</dbReference>
<proteinExistence type="predicted"/>
<dbReference type="GO" id="GO:0005737">
    <property type="term" value="C:cytoplasm"/>
    <property type="evidence" value="ECO:0007669"/>
    <property type="project" value="TreeGrafter"/>
</dbReference>
<evidence type="ECO:0000256" key="1">
    <source>
        <dbReference type="ARBA" id="ARBA00022553"/>
    </source>
</evidence>
<feature type="domain" description="CNH" evidence="5">
    <location>
        <begin position="157"/>
        <end position="431"/>
    </location>
</feature>
<evidence type="ECO:0000256" key="3">
    <source>
        <dbReference type="ARBA" id="ARBA00048679"/>
    </source>
</evidence>
<sequence length="482" mass="55146">MNGWVRIFSDDSSTREWHSAWGEMDEKQLVFYNNDATQSDLKSPFLMIDLEKELCIVRVVNEMPLKAEKGQMSHNIVHIRTENRNIYILAPSTQTAERWAEALQNASTRRMMLTRRPSSFAEQSCILVLSKPNNLTIHTTCVSEEFSIVTGYRCSQRFCICSVETDYLKVIDNCLLIGAQSGLFFTHVNTPRLPVRIGGFNSITAIECLQDINMLVFVIDHHRLLAFVPLLALKSELHVAQPYLRADVMPGYENIHMVAQHRQEKHWYLFAASSTKIYVLRYNMARDIFVAHQVMETNEPVVCIQSAPNGVYFGSDSFYFVQLGHTELEPIRVADPSIADYPIAVFPVGENEVILAYQNYGLFVNSHGKRTRSKVVEWEQMPMEFAYTAPYLYVIHYDSIEIMRIADYHGLDSSTILDEREVYECRNAHVVCCCPNGDVFISISNTESVEVHRFNATNCKKNTTKRKGYNLGGSDKRSKVDI</sequence>
<dbReference type="OrthoDB" id="5919042at2759"/>
<accession>A0A0D8XWR5</accession>
<dbReference type="Pfam" id="PF00780">
    <property type="entry name" value="CNH"/>
    <property type="match status" value="1"/>
</dbReference>
<dbReference type="InterPro" id="IPR001849">
    <property type="entry name" value="PH_domain"/>
</dbReference>
<protein>
    <submittedName>
        <fullName evidence="6">CNH domain protein</fullName>
    </submittedName>
</protein>
<dbReference type="Proteomes" id="UP000053766">
    <property type="component" value="Unassembled WGS sequence"/>
</dbReference>
<dbReference type="PANTHER" id="PTHR22988">
    <property type="entry name" value="MYOTONIC DYSTROPHY S/T KINASE-RELATED"/>
    <property type="match status" value="1"/>
</dbReference>
<evidence type="ECO:0000259" key="4">
    <source>
        <dbReference type="PROSITE" id="PS50003"/>
    </source>
</evidence>
<evidence type="ECO:0000313" key="6">
    <source>
        <dbReference type="EMBL" id="KJH48199.1"/>
    </source>
</evidence>
<comment type="catalytic activity">
    <reaction evidence="3">
        <text>L-seryl-[protein] + ATP = O-phospho-L-seryl-[protein] + ADP + H(+)</text>
        <dbReference type="Rhea" id="RHEA:17989"/>
        <dbReference type="Rhea" id="RHEA-COMP:9863"/>
        <dbReference type="Rhea" id="RHEA-COMP:11604"/>
        <dbReference type="ChEBI" id="CHEBI:15378"/>
        <dbReference type="ChEBI" id="CHEBI:29999"/>
        <dbReference type="ChEBI" id="CHEBI:30616"/>
        <dbReference type="ChEBI" id="CHEBI:83421"/>
        <dbReference type="ChEBI" id="CHEBI:456216"/>
        <dbReference type="EC" id="2.7.11.1"/>
    </reaction>
</comment>
<dbReference type="GO" id="GO:0005856">
    <property type="term" value="C:cytoskeleton"/>
    <property type="evidence" value="ECO:0007669"/>
    <property type="project" value="TreeGrafter"/>
</dbReference>